<dbReference type="Gene3D" id="1.20.1720.10">
    <property type="entry name" value="Multidrug resistance protein D"/>
    <property type="match status" value="1"/>
</dbReference>
<evidence type="ECO:0000313" key="10">
    <source>
        <dbReference type="EMBL" id="GKX63060.1"/>
    </source>
</evidence>
<evidence type="ECO:0000256" key="6">
    <source>
        <dbReference type="ARBA" id="ARBA00022989"/>
    </source>
</evidence>
<feature type="transmembrane region" description="Helical" evidence="8">
    <location>
        <begin position="250"/>
        <end position="272"/>
    </location>
</feature>
<feature type="transmembrane region" description="Helical" evidence="8">
    <location>
        <begin position="417"/>
        <end position="439"/>
    </location>
</feature>
<evidence type="ECO:0000256" key="1">
    <source>
        <dbReference type="ARBA" id="ARBA00004651"/>
    </source>
</evidence>
<keyword evidence="4" id="KW-1003">Cell membrane</keyword>
<sequence length="510" mass="57003">MSTSSNVKRPHLPRSAAGDRNPWLMAVVASIATFMELLDSTIANVSLYHISASLSVSYNESIWVLTCYIVANALILPMSGWLASTIGRKRYYMLSIAGFTLGSLLCSIATNIEFLIFARILQGISGGGLAPLEQSMLTDSFPAEKRPQAFALYGITVLVAPALGPFIGGWLTEALSWHWVFLINVPIGIISLILSYYLITEPPLLIEERKQRKKNKTNIDYIGFVLVIIGFGTLQLFLDRYEINDGFSSTFIWIMAITAAVSLSFLVIWEWFHPHPIMDIRLLCYRNFAVSCFIMFLIGFMVYSTTQIIPQMTQELFNYTATIAGVMLGIGGIFVMISMIIMGGITGKIRYPQWLIAFGLLGTAWSTWYMSQMTLDVDFTTFVWARIFQVIWFPILLIPVSTLSYEGLPENKSNEAAAFAALMRNIGGSVGIAMVANILHSRTNMHYSRLSERVTESTDLTVTLENVKTMVFAQARMIGYLDIFYLLAFICLLFIPLAFLFKPQGRMGGT</sequence>
<evidence type="ECO:0000256" key="5">
    <source>
        <dbReference type="ARBA" id="ARBA00022692"/>
    </source>
</evidence>
<dbReference type="Pfam" id="PF07690">
    <property type="entry name" value="MFS_1"/>
    <property type="match status" value="1"/>
</dbReference>
<keyword evidence="11" id="KW-1185">Reference proteome</keyword>
<dbReference type="PANTHER" id="PTHR42718">
    <property type="entry name" value="MAJOR FACILITATOR SUPERFAMILY MULTIDRUG TRANSPORTER MFSC"/>
    <property type="match status" value="1"/>
</dbReference>
<feature type="transmembrane region" description="Helical" evidence="8">
    <location>
        <begin position="284"/>
        <end position="304"/>
    </location>
</feature>
<feature type="transmembrane region" description="Helical" evidence="8">
    <location>
        <begin position="21"/>
        <end position="42"/>
    </location>
</feature>
<feature type="transmembrane region" description="Helical" evidence="8">
    <location>
        <begin position="62"/>
        <end position="84"/>
    </location>
</feature>
<dbReference type="InterPro" id="IPR011701">
    <property type="entry name" value="MFS"/>
</dbReference>
<feature type="transmembrane region" description="Helical" evidence="8">
    <location>
        <begin position="354"/>
        <end position="371"/>
    </location>
</feature>
<protein>
    <submittedName>
        <fullName evidence="10">EmrB/QacA family drug resistance transporter</fullName>
    </submittedName>
</protein>
<accession>A0ABQ5LHH6</accession>
<keyword evidence="7 8" id="KW-0472">Membrane</keyword>
<feature type="transmembrane region" description="Helical" evidence="8">
    <location>
        <begin position="149"/>
        <end position="171"/>
    </location>
</feature>
<feature type="transmembrane region" description="Helical" evidence="8">
    <location>
        <begin position="383"/>
        <end position="405"/>
    </location>
</feature>
<dbReference type="InterPro" id="IPR004638">
    <property type="entry name" value="EmrB-like"/>
</dbReference>
<feature type="transmembrane region" description="Helical" evidence="8">
    <location>
        <begin position="219"/>
        <end position="238"/>
    </location>
</feature>
<dbReference type="RefSeq" id="WP_261821854.1">
    <property type="nucleotide sequence ID" value="NZ_BRLJ01000003.1"/>
</dbReference>
<feature type="transmembrane region" description="Helical" evidence="8">
    <location>
        <begin position="316"/>
        <end position="342"/>
    </location>
</feature>
<dbReference type="CDD" id="cd17503">
    <property type="entry name" value="MFS_LmrB_MDR_like"/>
    <property type="match status" value="1"/>
</dbReference>
<feature type="transmembrane region" description="Helical" evidence="8">
    <location>
        <begin position="483"/>
        <end position="501"/>
    </location>
</feature>
<feature type="transmembrane region" description="Helical" evidence="8">
    <location>
        <begin position="177"/>
        <end position="199"/>
    </location>
</feature>
<feature type="domain" description="Major facilitator superfamily (MFS) profile" evidence="9">
    <location>
        <begin position="25"/>
        <end position="506"/>
    </location>
</feature>
<name>A0ABQ5LHH6_9GAMM</name>
<dbReference type="PRINTS" id="PR01036">
    <property type="entry name" value="TCRTETB"/>
</dbReference>
<evidence type="ECO:0000256" key="2">
    <source>
        <dbReference type="ARBA" id="ARBA00008537"/>
    </source>
</evidence>
<comment type="caution">
    <text evidence="10">The sequence shown here is derived from an EMBL/GenBank/DDBJ whole genome shotgun (WGS) entry which is preliminary data.</text>
</comment>
<evidence type="ECO:0000313" key="11">
    <source>
        <dbReference type="Proteomes" id="UP001059610"/>
    </source>
</evidence>
<evidence type="ECO:0000259" key="9">
    <source>
        <dbReference type="PROSITE" id="PS50850"/>
    </source>
</evidence>
<dbReference type="EMBL" id="BRLJ01000003">
    <property type="protein sequence ID" value="GKX63060.1"/>
    <property type="molecule type" value="Genomic_DNA"/>
</dbReference>
<dbReference type="InterPro" id="IPR020846">
    <property type="entry name" value="MFS_dom"/>
</dbReference>
<dbReference type="PANTHER" id="PTHR42718:SF9">
    <property type="entry name" value="MAJOR FACILITATOR SUPERFAMILY MULTIDRUG TRANSPORTER MFSC"/>
    <property type="match status" value="1"/>
</dbReference>
<keyword evidence="3" id="KW-0813">Transport</keyword>
<evidence type="ECO:0000256" key="7">
    <source>
        <dbReference type="ARBA" id="ARBA00023136"/>
    </source>
</evidence>
<feature type="transmembrane region" description="Helical" evidence="8">
    <location>
        <begin position="91"/>
        <end position="110"/>
    </location>
</feature>
<gene>
    <name evidence="10" type="ORF">SOASR032_16290</name>
</gene>
<organism evidence="10 11">
    <name type="scientific">Pragia fontium</name>
    <dbReference type="NCBI Taxonomy" id="82985"/>
    <lineage>
        <taxon>Bacteria</taxon>
        <taxon>Pseudomonadati</taxon>
        <taxon>Pseudomonadota</taxon>
        <taxon>Gammaproteobacteria</taxon>
        <taxon>Enterobacterales</taxon>
        <taxon>Budviciaceae</taxon>
        <taxon>Pragia</taxon>
    </lineage>
</organism>
<evidence type="ECO:0000256" key="3">
    <source>
        <dbReference type="ARBA" id="ARBA00022448"/>
    </source>
</evidence>
<dbReference type="Gene3D" id="1.20.1250.20">
    <property type="entry name" value="MFS general substrate transporter like domains"/>
    <property type="match status" value="1"/>
</dbReference>
<comment type="similarity">
    <text evidence="2">Belongs to the major facilitator superfamily. EmrB family.</text>
</comment>
<dbReference type="InterPro" id="IPR036259">
    <property type="entry name" value="MFS_trans_sf"/>
</dbReference>
<dbReference type="NCBIfam" id="TIGR00711">
    <property type="entry name" value="efflux_EmrB"/>
    <property type="match status" value="1"/>
</dbReference>
<dbReference type="Proteomes" id="UP001059610">
    <property type="component" value="Unassembled WGS sequence"/>
</dbReference>
<dbReference type="PROSITE" id="PS50850">
    <property type="entry name" value="MFS"/>
    <property type="match status" value="1"/>
</dbReference>
<comment type="subcellular location">
    <subcellularLocation>
        <location evidence="1">Cell membrane</location>
        <topology evidence="1">Multi-pass membrane protein</topology>
    </subcellularLocation>
</comment>
<proteinExistence type="inferred from homology"/>
<keyword evidence="6 8" id="KW-1133">Transmembrane helix</keyword>
<evidence type="ECO:0000256" key="8">
    <source>
        <dbReference type="SAM" id="Phobius"/>
    </source>
</evidence>
<dbReference type="SUPFAM" id="SSF103473">
    <property type="entry name" value="MFS general substrate transporter"/>
    <property type="match status" value="1"/>
</dbReference>
<evidence type="ECO:0000256" key="4">
    <source>
        <dbReference type="ARBA" id="ARBA00022475"/>
    </source>
</evidence>
<reference evidence="10" key="1">
    <citation type="submission" date="2022-06" db="EMBL/GenBank/DDBJ databases">
        <title>Draft genome sequences of Pragia fontium str. JCM24417.</title>
        <authorList>
            <person name="Wakabayashi Y."/>
            <person name="Kojima K."/>
        </authorList>
    </citation>
    <scope>NUCLEOTIDE SEQUENCE</scope>
    <source>
        <strain evidence="10">JCM 24417</strain>
    </source>
</reference>
<keyword evidence="5 8" id="KW-0812">Transmembrane</keyword>